<reference evidence="2 3" key="1">
    <citation type="submission" date="2020-02" db="EMBL/GenBank/DDBJ databases">
        <authorList>
            <person name="Ferguson B K."/>
        </authorList>
    </citation>
    <scope>NUCLEOTIDE SEQUENCE [LARGE SCALE GENOMIC DNA]</scope>
</reference>
<sequence>MSMMWAIHHAYHDIKKDELLTLFDDLFNDSPSLNVSSLVSTVFKQCARCVSDARQKYREAHDREETRSRPRDNARVNRARERDSPHRHREDSDRSRRRSRDSSRKSRTPDKHSRERTVRSSSRKSGSPRKSSKEPTVRRRSRKSRSPRKHSKEKRARSTSRKSRSPRKRSEGRKDRDESKRSRSREKRSKEEGGQDASTKSTSSRKSSKEKSEEKSTQKSTGKSPEGKSAETSRPENGDADCSRPSKDSKSEEGIDKSPKSGVTDGVRAKIDEPPIAAVPKNVQNQPPKGTNTEKPRPDGERTEGKTNADSRSNKAEDFKTRVRQVQSTVELLKKQIDDLEGPNRKTDEPMLLVKAGMLCRRLTINDKAEIKIVVTPEILPDMIRIVHTMAPVHAPAPKTVVVYKKHFTPMDDIDKVVTEVLDNCDTCK</sequence>
<dbReference type="Proteomes" id="UP000479000">
    <property type="component" value="Unassembled WGS sequence"/>
</dbReference>
<name>A0A6H5H1G4_9HEMI</name>
<feature type="compositionally biased region" description="Polar residues" evidence="1">
    <location>
        <begin position="282"/>
        <end position="291"/>
    </location>
</feature>
<dbReference type="AlphaFoldDB" id="A0A6H5H1G4"/>
<protein>
    <submittedName>
        <fullName evidence="2">Uncharacterized protein</fullName>
    </submittedName>
</protein>
<dbReference type="EMBL" id="CADCXU010021948">
    <property type="protein sequence ID" value="CAB0009660.1"/>
    <property type="molecule type" value="Genomic_DNA"/>
</dbReference>
<evidence type="ECO:0000313" key="3">
    <source>
        <dbReference type="Proteomes" id="UP000479000"/>
    </source>
</evidence>
<organism evidence="2 3">
    <name type="scientific">Nesidiocoris tenuis</name>
    <dbReference type="NCBI Taxonomy" id="355587"/>
    <lineage>
        <taxon>Eukaryota</taxon>
        <taxon>Metazoa</taxon>
        <taxon>Ecdysozoa</taxon>
        <taxon>Arthropoda</taxon>
        <taxon>Hexapoda</taxon>
        <taxon>Insecta</taxon>
        <taxon>Pterygota</taxon>
        <taxon>Neoptera</taxon>
        <taxon>Paraneoptera</taxon>
        <taxon>Hemiptera</taxon>
        <taxon>Heteroptera</taxon>
        <taxon>Panheteroptera</taxon>
        <taxon>Cimicomorpha</taxon>
        <taxon>Miridae</taxon>
        <taxon>Dicyphina</taxon>
        <taxon>Nesidiocoris</taxon>
    </lineage>
</organism>
<accession>A0A6H5H1G4</accession>
<evidence type="ECO:0000313" key="2">
    <source>
        <dbReference type="EMBL" id="CAB0009660.1"/>
    </source>
</evidence>
<keyword evidence="3" id="KW-1185">Reference proteome</keyword>
<feature type="compositionally biased region" description="Basic and acidic residues" evidence="1">
    <location>
        <begin position="207"/>
        <end position="217"/>
    </location>
</feature>
<feature type="compositionally biased region" description="Basic and acidic residues" evidence="1">
    <location>
        <begin position="56"/>
        <end position="118"/>
    </location>
</feature>
<feature type="compositionally biased region" description="Low complexity" evidence="1">
    <location>
        <begin position="119"/>
        <end position="129"/>
    </location>
</feature>
<feature type="compositionally biased region" description="Basic and acidic residues" evidence="1">
    <location>
        <begin position="292"/>
        <end position="321"/>
    </location>
</feature>
<feature type="compositionally biased region" description="Basic and acidic residues" evidence="1">
    <location>
        <begin position="168"/>
        <end position="181"/>
    </location>
</feature>
<feature type="compositionally biased region" description="Basic and acidic residues" evidence="1">
    <location>
        <begin position="225"/>
        <end position="259"/>
    </location>
</feature>
<proteinExistence type="predicted"/>
<evidence type="ECO:0000256" key="1">
    <source>
        <dbReference type="SAM" id="MobiDB-lite"/>
    </source>
</evidence>
<gene>
    <name evidence="2" type="ORF">NTEN_LOCUS14780</name>
</gene>
<feature type="compositionally biased region" description="Basic residues" evidence="1">
    <location>
        <begin position="138"/>
        <end position="167"/>
    </location>
</feature>
<feature type="region of interest" description="Disordered" evidence="1">
    <location>
        <begin position="56"/>
        <end position="323"/>
    </location>
</feature>
<feature type="non-terminal residue" evidence="2">
    <location>
        <position position="429"/>
    </location>
</feature>